<feature type="domain" description="DUF2344" evidence="1">
    <location>
        <begin position="14"/>
        <end position="198"/>
    </location>
</feature>
<name>A0A4Q2T7I8_9ACTN</name>
<dbReference type="RefSeq" id="WP_129426114.1">
    <property type="nucleotide sequence ID" value="NZ_SDWV01000005.1"/>
</dbReference>
<proteinExistence type="predicted"/>
<comment type="caution">
    <text evidence="2">The sequence shown here is derived from an EMBL/GenBank/DDBJ whole genome shotgun (WGS) entry which is preliminary data.</text>
</comment>
<reference evidence="2 3" key="1">
    <citation type="submission" date="2019-01" db="EMBL/GenBank/DDBJ databases">
        <title>Novel species of Nocardioides.</title>
        <authorList>
            <person name="Liu Q."/>
            <person name="X Y.-H."/>
        </authorList>
    </citation>
    <scope>NUCLEOTIDE SEQUENCE [LARGE SCALE GENOMIC DNA]</scope>
    <source>
        <strain evidence="2 3">HLT2-9</strain>
    </source>
</reference>
<dbReference type="AlphaFoldDB" id="A0A4Q2T7I8"/>
<evidence type="ECO:0000259" key="1">
    <source>
        <dbReference type="Pfam" id="PF10105"/>
    </source>
</evidence>
<dbReference type="OrthoDB" id="9780488at2"/>
<sequence length="241" mass="25908">MRDQPEQQAPPVQRLRVRYAKRGRLRFTSHRDFSRAFERAVFRARVPMAYSSGFNPHPRISYAGAAPTGSASEAEYLELALAQVVVPADVHAMLDEALPPGLDVLDVVESPGGSLSDLLEGSRWRIVLAVGREVAEDAVARFLAADEALVERMTKKGMREFDARGAVVALALVAPVEGDEGRTTLDVVLRHGTPAVRPDDVLRGLATVAGLDAGEAPLMTRLEQGPLLASGEVGDPLAPRT</sequence>
<evidence type="ECO:0000313" key="2">
    <source>
        <dbReference type="EMBL" id="RYC13004.1"/>
    </source>
</evidence>
<evidence type="ECO:0000313" key="3">
    <source>
        <dbReference type="Proteomes" id="UP000291101"/>
    </source>
</evidence>
<dbReference type="InterPro" id="IPR018768">
    <property type="entry name" value="DUF2344"/>
</dbReference>
<dbReference type="NCBIfam" id="TIGR03936">
    <property type="entry name" value="sam_1_link_chp"/>
    <property type="match status" value="1"/>
</dbReference>
<keyword evidence="3" id="KW-1185">Reference proteome</keyword>
<organism evidence="2 3">
    <name type="scientific">Nocardioides zhouii</name>
    <dbReference type="NCBI Taxonomy" id="1168729"/>
    <lineage>
        <taxon>Bacteria</taxon>
        <taxon>Bacillati</taxon>
        <taxon>Actinomycetota</taxon>
        <taxon>Actinomycetes</taxon>
        <taxon>Propionibacteriales</taxon>
        <taxon>Nocardioidaceae</taxon>
        <taxon>Nocardioides</taxon>
    </lineage>
</organism>
<dbReference type="Pfam" id="PF10105">
    <property type="entry name" value="DUF2344"/>
    <property type="match status" value="1"/>
</dbReference>
<protein>
    <submittedName>
        <fullName evidence="2">DUF2344 domain-containing protein</fullName>
    </submittedName>
</protein>
<dbReference type="EMBL" id="SDWV01000005">
    <property type="protein sequence ID" value="RYC13004.1"/>
    <property type="molecule type" value="Genomic_DNA"/>
</dbReference>
<accession>A0A4Q2T7I8</accession>
<gene>
    <name evidence="2" type="ORF">EUA94_07205</name>
</gene>
<dbReference type="Proteomes" id="UP000291101">
    <property type="component" value="Unassembled WGS sequence"/>
</dbReference>